<evidence type="ECO:0000256" key="1">
    <source>
        <dbReference type="SAM" id="MobiDB-lite"/>
    </source>
</evidence>
<name>A0A8H7SDC6_9FUNG</name>
<evidence type="ECO:0000313" key="2">
    <source>
        <dbReference type="EMBL" id="KAG2228254.1"/>
    </source>
</evidence>
<dbReference type="EMBL" id="JAEPRB010000001">
    <property type="protein sequence ID" value="KAG2228254.1"/>
    <property type="molecule type" value="Genomic_DNA"/>
</dbReference>
<evidence type="ECO:0000313" key="3">
    <source>
        <dbReference type="Proteomes" id="UP000646827"/>
    </source>
</evidence>
<protein>
    <recommendedName>
        <fullName evidence="4">Mitochondrial ATPase inhibitor</fullName>
    </recommendedName>
</protein>
<dbReference type="OrthoDB" id="5532350at2759"/>
<dbReference type="Gene3D" id="1.20.5.500">
    <property type="entry name" value="Single helix bin"/>
    <property type="match status" value="1"/>
</dbReference>
<accession>A0A8H7SDC6</accession>
<gene>
    <name evidence="2" type="ORF">INT45_011046</name>
</gene>
<evidence type="ECO:0008006" key="4">
    <source>
        <dbReference type="Google" id="ProtNLM"/>
    </source>
</evidence>
<dbReference type="Proteomes" id="UP000646827">
    <property type="component" value="Unassembled WGS sequence"/>
</dbReference>
<dbReference type="AlphaFoldDB" id="A0A8H7SDC6"/>
<feature type="region of interest" description="Disordered" evidence="1">
    <location>
        <begin position="67"/>
        <end position="86"/>
    </location>
</feature>
<proteinExistence type="predicted"/>
<keyword evidence="3" id="KW-1185">Reference proteome</keyword>
<organism evidence="2 3">
    <name type="scientific">Circinella minor</name>
    <dbReference type="NCBI Taxonomy" id="1195481"/>
    <lineage>
        <taxon>Eukaryota</taxon>
        <taxon>Fungi</taxon>
        <taxon>Fungi incertae sedis</taxon>
        <taxon>Mucoromycota</taxon>
        <taxon>Mucoromycotina</taxon>
        <taxon>Mucoromycetes</taxon>
        <taxon>Mucorales</taxon>
        <taxon>Lichtheimiaceae</taxon>
        <taxon>Circinella</taxon>
    </lineage>
</organism>
<comment type="caution">
    <text evidence="2">The sequence shown here is derived from an EMBL/GenBank/DDBJ whole genome shotgun (WGS) entry which is preliminary data.</text>
</comment>
<reference evidence="2 3" key="1">
    <citation type="submission" date="2020-12" db="EMBL/GenBank/DDBJ databases">
        <title>Metabolic potential, ecology and presence of endohyphal bacteria is reflected in genomic diversity of Mucoromycotina.</title>
        <authorList>
            <person name="Muszewska A."/>
            <person name="Okrasinska A."/>
            <person name="Steczkiewicz K."/>
            <person name="Drgas O."/>
            <person name="Orlowska M."/>
            <person name="Perlinska-Lenart U."/>
            <person name="Aleksandrzak-Piekarczyk T."/>
            <person name="Szatraj K."/>
            <person name="Zielenkiewicz U."/>
            <person name="Pilsyk S."/>
            <person name="Malc E."/>
            <person name="Mieczkowski P."/>
            <person name="Kruszewska J.S."/>
            <person name="Biernat P."/>
            <person name="Pawlowska J."/>
        </authorList>
    </citation>
    <scope>NUCLEOTIDE SEQUENCE [LARGE SCALE GENOMIC DNA]</scope>
    <source>
        <strain evidence="2 3">CBS 142.35</strain>
    </source>
</reference>
<sequence>MISRQAVTLSKRTITPLSRRMFNTTRTVTQEGGNTQKLTEKERAAEKQWVRQHDEEKLKALRKALEEQEKTTNKLKKDLEALEKGQ</sequence>